<dbReference type="RefSeq" id="WP_211341625.1">
    <property type="nucleotide sequence ID" value="NZ_RKQZ01000001.1"/>
</dbReference>
<comment type="caution">
    <text evidence="1">The sequence shown here is derived from an EMBL/GenBank/DDBJ whole genome shotgun (WGS) entry which is preliminary data.</text>
</comment>
<evidence type="ECO:0000313" key="1">
    <source>
        <dbReference type="EMBL" id="RPF22831.1"/>
    </source>
</evidence>
<protein>
    <submittedName>
        <fullName evidence="1">Uncharacterized protein</fullName>
    </submittedName>
</protein>
<evidence type="ECO:0000313" key="2">
    <source>
        <dbReference type="Proteomes" id="UP000280501"/>
    </source>
</evidence>
<accession>A0A3N4ZSV2</accession>
<dbReference type="EMBL" id="RKQZ01000001">
    <property type="protein sequence ID" value="RPF22831.1"/>
    <property type="molecule type" value="Genomic_DNA"/>
</dbReference>
<dbReference type="AlphaFoldDB" id="A0A3N4ZSV2"/>
<gene>
    <name evidence="1" type="ORF">EDD34_3506</name>
</gene>
<organism evidence="1 2">
    <name type="scientific">Myceligenerans xiligouense</name>
    <dbReference type="NCBI Taxonomy" id="253184"/>
    <lineage>
        <taxon>Bacteria</taxon>
        <taxon>Bacillati</taxon>
        <taxon>Actinomycetota</taxon>
        <taxon>Actinomycetes</taxon>
        <taxon>Micrococcales</taxon>
        <taxon>Promicromonosporaceae</taxon>
        <taxon>Myceligenerans</taxon>
    </lineage>
</organism>
<dbReference type="Proteomes" id="UP000280501">
    <property type="component" value="Unassembled WGS sequence"/>
</dbReference>
<proteinExistence type="predicted"/>
<name>A0A3N4ZSV2_9MICO</name>
<keyword evidence="2" id="KW-1185">Reference proteome</keyword>
<sequence length="125" mass="14223">MTKGTTLHHEPGRIFREAWIAGVTAHYPGEPKPGYIAAWDETPEWERSAAAAVFEQVRSFAETTGGAAGRLTREQKGRFVALCWIGQIYKHFPDPKPSYVADWDDMPAWQQETDTEIFETIERLL</sequence>
<reference evidence="1 2" key="1">
    <citation type="submission" date="2018-11" db="EMBL/GenBank/DDBJ databases">
        <title>Sequencing the genomes of 1000 actinobacteria strains.</title>
        <authorList>
            <person name="Klenk H.-P."/>
        </authorList>
    </citation>
    <scope>NUCLEOTIDE SEQUENCE [LARGE SCALE GENOMIC DNA]</scope>
    <source>
        <strain evidence="1 2">DSM 15700</strain>
    </source>
</reference>